<comment type="caution">
    <text evidence="1">The sequence shown here is derived from an EMBL/GenBank/DDBJ whole genome shotgun (WGS) entry which is preliminary data.</text>
</comment>
<gene>
    <name evidence="1" type="ORF">BamIOP4010DRAFT_0274</name>
</gene>
<dbReference type="AlphaFoldDB" id="B1F8B5"/>
<sequence length="74" mass="8588">MVHSDVLDDVTFEEMVRKKLVDGKNFDPFDVEFHLEGPQERMRQIVMYEESAWNFISATQQDAAALREIAQRAG</sequence>
<accession>B1F8B5</accession>
<dbReference type="Proteomes" id="UP000005463">
    <property type="component" value="Unassembled WGS sequence"/>
</dbReference>
<proteinExistence type="predicted"/>
<evidence type="ECO:0000313" key="2">
    <source>
        <dbReference type="Proteomes" id="UP000005463"/>
    </source>
</evidence>
<organism evidence="1 2">
    <name type="scientific">Burkholderia ambifaria IOP40-10</name>
    <dbReference type="NCBI Taxonomy" id="396596"/>
    <lineage>
        <taxon>Bacteria</taxon>
        <taxon>Pseudomonadati</taxon>
        <taxon>Pseudomonadota</taxon>
        <taxon>Betaproteobacteria</taxon>
        <taxon>Burkholderiales</taxon>
        <taxon>Burkholderiaceae</taxon>
        <taxon>Burkholderia</taxon>
        <taxon>Burkholderia cepacia complex</taxon>
    </lineage>
</organism>
<evidence type="ECO:0000313" key="1">
    <source>
        <dbReference type="EMBL" id="EDT06186.1"/>
    </source>
</evidence>
<dbReference type="EMBL" id="ABLC01000002">
    <property type="protein sequence ID" value="EDT06186.1"/>
    <property type="molecule type" value="Genomic_DNA"/>
</dbReference>
<reference evidence="1 2" key="1">
    <citation type="submission" date="2008-03" db="EMBL/GenBank/DDBJ databases">
        <title>Sequencing of the draft genome and assembly of Burkholderia ambifaria IOP40-10.</title>
        <authorList>
            <consortium name="US DOE Joint Genome Institute (JGI-PGF)"/>
            <person name="Copeland A."/>
            <person name="Lucas S."/>
            <person name="Lapidus A."/>
            <person name="Glavina del Rio T."/>
            <person name="Dalin E."/>
            <person name="Tice H."/>
            <person name="Bruce D."/>
            <person name="Goodwin L."/>
            <person name="Pitluck S."/>
            <person name="Larimer F."/>
            <person name="Land M.L."/>
            <person name="Hauser L."/>
            <person name="Tiedje J."/>
            <person name="Richardson P."/>
        </authorList>
    </citation>
    <scope>NUCLEOTIDE SEQUENCE [LARGE SCALE GENOMIC DNA]</scope>
    <source>
        <strain evidence="1 2">IOP40-10</strain>
    </source>
</reference>
<protein>
    <submittedName>
        <fullName evidence="1">Uncharacterized protein</fullName>
    </submittedName>
</protein>
<dbReference type="PATRIC" id="fig|396596.7.peg.7740"/>
<dbReference type="RefSeq" id="WP_006749491.1">
    <property type="nucleotide sequence ID" value="NZ_ABLC01000002.1"/>
</dbReference>
<name>B1F8B5_9BURK</name>